<dbReference type="Proteomes" id="UP001209540">
    <property type="component" value="Unassembled WGS sequence"/>
</dbReference>
<proteinExistence type="predicted"/>
<comment type="caution">
    <text evidence="2">The sequence shown here is derived from an EMBL/GenBank/DDBJ whole genome shotgun (WGS) entry which is preliminary data.</text>
</comment>
<accession>A0AAD5P8H7</accession>
<feature type="transmembrane region" description="Helical" evidence="1">
    <location>
        <begin position="72"/>
        <end position="90"/>
    </location>
</feature>
<feature type="transmembrane region" description="Helical" evidence="1">
    <location>
        <begin position="47"/>
        <end position="65"/>
    </location>
</feature>
<feature type="transmembrane region" description="Helical" evidence="1">
    <location>
        <begin position="110"/>
        <end position="143"/>
    </location>
</feature>
<keyword evidence="1 2" id="KW-0812">Transmembrane</keyword>
<keyword evidence="1" id="KW-0472">Membrane</keyword>
<keyword evidence="1" id="KW-1133">Transmembrane helix</keyword>
<gene>
    <name evidence="2" type="ORF">BDA99DRAFT_525944</name>
</gene>
<reference evidence="2" key="1">
    <citation type="journal article" date="2022" name="IScience">
        <title>Evolution of zygomycete secretomes and the origins of terrestrial fungal ecologies.</title>
        <authorList>
            <person name="Chang Y."/>
            <person name="Wang Y."/>
            <person name="Mondo S."/>
            <person name="Ahrendt S."/>
            <person name="Andreopoulos W."/>
            <person name="Barry K."/>
            <person name="Beard J."/>
            <person name="Benny G.L."/>
            <person name="Blankenship S."/>
            <person name="Bonito G."/>
            <person name="Cuomo C."/>
            <person name="Desiro A."/>
            <person name="Gervers K.A."/>
            <person name="Hundley H."/>
            <person name="Kuo A."/>
            <person name="LaButti K."/>
            <person name="Lang B.F."/>
            <person name="Lipzen A."/>
            <person name="O'Donnell K."/>
            <person name="Pangilinan J."/>
            <person name="Reynolds N."/>
            <person name="Sandor L."/>
            <person name="Smith M.E."/>
            <person name="Tsang A."/>
            <person name="Grigoriev I.V."/>
            <person name="Stajich J.E."/>
            <person name="Spatafora J.W."/>
        </authorList>
    </citation>
    <scope>NUCLEOTIDE SEQUENCE</scope>
    <source>
        <strain evidence="2">RSA 2281</strain>
    </source>
</reference>
<dbReference type="AlphaFoldDB" id="A0AAD5P8H7"/>
<dbReference type="EMBL" id="JAIXMP010000042">
    <property type="protein sequence ID" value="KAI9247451.1"/>
    <property type="molecule type" value="Genomic_DNA"/>
</dbReference>
<evidence type="ECO:0000313" key="2">
    <source>
        <dbReference type="EMBL" id="KAI9247451.1"/>
    </source>
</evidence>
<protein>
    <submittedName>
        <fullName evidence="2">Transmembrane protein 18-domain-containing protein</fullName>
    </submittedName>
</protein>
<keyword evidence="3" id="KW-1185">Reference proteome</keyword>
<evidence type="ECO:0000313" key="3">
    <source>
        <dbReference type="Proteomes" id="UP001209540"/>
    </source>
</evidence>
<name>A0AAD5P8H7_9FUNG</name>
<dbReference type="Pfam" id="PF14770">
    <property type="entry name" value="TMEM18"/>
    <property type="match status" value="1"/>
</dbReference>
<reference evidence="2" key="2">
    <citation type="submission" date="2023-02" db="EMBL/GenBank/DDBJ databases">
        <authorList>
            <consortium name="DOE Joint Genome Institute"/>
            <person name="Mondo S.J."/>
            <person name="Chang Y."/>
            <person name="Wang Y."/>
            <person name="Ahrendt S."/>
            <person name="Andreopoulos W."/>
            <person name="Barry K."/>
            <person name="Beard J."/>
            <person name="Benny G.L."/>
            <person name="Blankenship S."/>
            <person name="Bonito G."/>
            <person name="Cuomo C."/>
            <person name="Desiro A."/>
            <person name="Gervers K.A."/>
            <person name="Hundley H."/>
            <person name="Kuo A."/>
            <person name="LaButti K."/>
            <person name="Lang B.F."/>
            <person name="Lipzen A."/>
            <person name="O'Donnell K."/>
            <person name="Pangilinan J."/>
            <person name="Reynolds N."/>
            <person name="Sandor L."/>
            <person name="Smith M.W."/>
            <person name="Tsang A."/>
            <person name="Grigoriev I.V."/>
            <person name="Stajich J.E."/>
            <person name="Spatafora J.W."/>
        </authorList>
    </citation>
    <scope>NUCLEOTIDE SEQUENCE</scope>
    <source>
        <strain evidence="2">RSA 2281</strain>
    </source>
</reference>
<evidence type="ECO:0000256" key="1">
    <source>
        <dbReference type="SAM" id="Phobius"/>
    </source>
</evidence>
<sequence>MTASQDDFIHHILNTVHTKQNEQGSSFDLFMERTYEFIDAIDWTQTWLQALIGFHTVCFITTLLLRNHSTGLSIYFFLLLGMAALAKPLNDLGRTHWDNFASANYFDESGLFAVSIYALPLVFNSFVTLIFILKMTAGLLVNMKRAQIKQQRKKKE</sequence>
<dbReference type="InterPro" id="IPR026721">
    <property type="entry name" value="TMEM18"/>
</dbReference>
<organism evidence="2 3">
    <name type="scientific">Phascolomyces articulosus</name>
    <dbReference type="NCBI Taxonomy" id="60185"/>
    <lineage>
        <taxon>Eukaryota</taxon>
        <taxon>Fungi</taxon>
        <taxon>Fungi incertae sedis</taxon>
        <taxon>Mucoromycota</taxon>
        <taxon>Mucoromycotina</taxon>
        <taxon>Mucoromycetes</taxon>
        <taxon>Mucorales</taxon>
        <taxon>Lichtheimiaceae</taxon>
        <taxon>Phascolomyces</taxon>
    </lineage>
</organism>